<keyword evidence="3" id="KW-1185">Reference proteome</keyword>
<feature type="region of interest" description="Disordered" evidence="1">
    <location>
        <begin position="22"/>
        <end position="46"/>
    </location>
</feature>
<protein>
    <submittedName>
        <fullName evidence="2">Uncharacterized protein</fullName>
    </submittedName>
</protein>
<organism evidence="2 3">
    <name type="scientific">Protopolystoma xenopodis</name>
    <dbReference type="NCBI Taxonomy" id="117903"/>
    <lineage>
        <taxon>Eukaryota</taxon>
        <taxon>Metazoa</taxon>
        <taxon>Spiralia</taxon>
        <taxon>Lophotrochozoa</taxon>
        <taxon>Platyhelminthes</taxon>
        <taxon>Monogenea</taxon>
        <taxon>Polyopisthocotylea</taxon>
        <taxon>Polystomatidea</taxon>
        <taxon>Polystomatidae</taxon>
        <taxon>Protopolystoma</taxon>
    </lineage>
</organism>
<evidence type="ECO:0000256" key="1">
    <source>
        <dbReference type="SAM" id="MobiDB-lite"/>
    </source>
</evidence>
<proteinExistence type="predicted"/>
<gene>
    <name evidence="2" type="ORF">PXEA_LOCUS17135</name>
</gene>
<evidence type="ECO:0000313" key="3">
    <source>
        <dbReference type="Proteomes" id="UP000784294"/>
    </source>
</evidence>
<dbReference type="Proteomes" id="UP000784294">
    <property type="component" value="Unassembled WGS sequence"/>
</dbReference>
<accession>A0A3S5CNM3</accession>
<feature type="region of interest" description="Disordered" evidence="1">
    <location>
        <begin position="123"/>
        <end position="192"/>
    </location>
</feature>
<name>A0A3S5CNM3_9PLAT</name>
<evidence type="ECO:0000313" key="2">
    <source>
        <dbReference type="EMBL" id="VEL23695.1"/>
    </source>
</evidence>
<comment type="caution">
    <text evidence="2">The sequence shown here is derived from an EMBL/GenBank/DDBJ whole genome shotgun (WGS) entry which is preliminary data.</text>
</comment>
<sequence>MLPTWRLRGEARVSAARARLEADSSAASGRVSGHRGRRGYQRSARTSLSVVLATPGRQSAESAGGLCSSPCSETISSRSGLLVFQQGRHFLASGPADAQRPLASTTRLDDAAGFARLDGHRLLSRRPGLDGRPPPPIGCLDDPQALTTSTRCPLAPKPSSPPTSSASAAFPPSAKPPSHFASCHSPDEPLPPNQHTQIWRLDLICRPDEASPPEQVSCHVISFFRKLVRCLDYR</sequence>
<reference evidence="2" key="1">
    <citation type="submission" date="2018-11" db="EMBL/GenBank/DDBJ databases">
        <authorList>
            <consortium name="Pathogen Informatics"/>
        </authorList>
    </citation>
    <scope>NUCLEOTIDE SEQUENCE</scope>
</reference>
<dbReference type="EMBL" id="CAAALY010063350">
    <property type="protein sequence ID" value="VEL23695.1"/>
    <property type="molecule type" value="Genomic_DNA"/>
</dbReference>
<feature type="compositionally biased region" description="Low complexity" evidence="1">
    <location>
        <begin position="162"/>
        <end position="182"/>
    </location>
</feature>
<dbReference type="AlphaFoldDB" id="A0A3S5CNM3"/>